<keyword evidence="2" id="KW-1185">Reference proteome</keyword>
<organism evidence="1 2">
    <name type="scientific">Pyxicephalus adspersus</name>
    <name type="common">African bullfrog</name>
    <dbReference type="NCBI Taxonomy" id="30357"/>
    <lineage>
        <taxon>Eukaryota</taxon>
        <taxon>Metazoa</taxon>
        <taxon>Chordata</taxon>
        <taxon>Craniata</taxon>
        <taxon>Vertebrata</taxon>
        <taxon>Euteleostomi</taxon>
        <taxon>Amphibia</taxon>
        <taxon>Batrachia</taxon>
        <taxon>Anura</taxon>
        <taxon>Neobatrachia</taxon>
        <taxon>Ranoidea</taxon>
        <taxon>Pyxicephalidae</taxon>
        <taxon>Pyxicephalinae</taxon>
        <taxon>Pyxicephalus</taxon>
    </lineage>
</organism>
<evidence type="ECO:0000313" key="1">
    <source>
        <dbReference type="EMBL" id="DBA19501.1"/>
    </source>
</evidence>
<dbReference type="AlphaFoldDB" id="A0AAV2ZMW7"/>
<sequence>MIVFVNCMTFTCLSYWKCEHESVTEYAPVYGKYSCKNLSHHRLKHFNLCYQFFFLCCATYYGSHVFKRCERKVSTFPTTACNNLRYIFFLHYNKRSLETGFYRDNRDTFNMYMQ</sequence>
<dbReference type="EMBL" id="DYDO01000008">
    <property type="protein sequence ID" value="DBA19501.1"/>
    <property type="molecule type" value="Genomic_DNA"/>
</dbReference>
<evidence type="ECO:0008006" key="3">
    <source>
        <dbReference type="Google" id="ProtNLM"/>
    </source>
</evidence>
<protein>
    <recommendedName>
        <fullName evidence="3">Secreted protein</fullName>
    </recommendedName>
</protein>
<reference evidence="1" key="1">
    <citation type="thesis" date="2020" institute="ProQuest LLC" country="789 East Eisenhower Parkway, Ann Arbor, MI, USA">
        <title>Comparative Genomics and Chromosome Evolution.</title>
        <authorList>
            <person name="Mudd A.B."/>
        </authorList>
    </citation>
    <scope>NUCLEOTIDE SEQUENCE</scope>
    <source>
        <strain evidence="1">1538</strain>
        <tissue evidence="1">Blood</tissue>
    </source>
</reference>
<accession>A0AAV2ZMW7</accession>
<name>A0AAV2ZMW7_PYXAD</name>
<dbReference type="Proteomes" id="UP001181693">
    <property type="component" value="Unassembled WGS sequence"/>
</dbReference>
<evidence type="ECO:0000313" key="2">
    <source>
        <dbReference type="Proteomes" id="UP001181693"/>
    </source>
</evidence>
<comment type="caution">
    <text evidence="1">The sequence shown here is derived from an EMBL/GenBank/DDBJ whole genome shotgun (WGS) entry which is preliminary data.</text>
</comment>
<proteinExistence type="predicted"/>
<gene>
    <name evidence="1" type="ORF">GDO54_015332</name>
</gene>